<dbReference type="AlphaFoldDB" id="A0A1E3NNL6"/>
<feature type="domain" description="N-acetyltransferase" evidence="15">
    <location>
        <begin position="466"/>
        <end position="623"/>
    </location>
</feature>
<evidence type="ECO:0000256" key="7">
    <source>
        <dbReference type="ARBA" id="ARBA00022605"/>
    </source>
</evidence>
<protein>
    <recommendedName>
        <fullName evidence="6 13">Amino-acid acetyltransferase, mitochondrial</fullName>
        <ecNumber evidence="5 13">2.3.1.1</ecNumber>
    </recommendedName>
    <alternativeName>
        <fullName evidence="13">Glutamate N-acetyltransferase</fullName>
    </alternativeName>
    <alternativeName>
        <fullName evidence="13">N-acetylglutamate synthase</fullName>
    </alternativeName>
</protein>
<dbReference type="PROSITE" id="PS51731">
    <property type="entry name" value="GNAT_NAGS"/>
    <property type="match status" value="1"/>
</dbReference>
<keyword evidence="8 13" id="KW-0808">Transferase</keyword>
<keyword evidence="10 13" id="KW-0496">Mitochondrion</keyword>
<gene>
    <name evidence="16" type="ORF">PICMEDRAFT_10144</name>
</gene>
<evidence type="ECO:0000256" key="14">
    <source>
        <dbReference type="SAM" id="Coils"/>
    </source>
</evidence>
<keyword evidence="17" id="KW-1185">Reference proteome</keyword>
<evidence type="ECO:0000313" key="17">
    <source>
        <dbReference type="Proteomes" id="UP000094455"/>
    </source>
</evidence>
<dbReference type="GO" id="GO:0006592">
    <property type="term" value="P:ornithine biosynthetic process"/>
    <property type="evidence" value="ECO:0007669"/>
    <property type="project" value="TreeGrafter"/>
</dbReference>
<reference evidence="16 17" key="1">
    <citation type="journal article" date="2016" name="Proc. Natl. Acad. Sci. U.S.A.">
        <title>Comparative genomics of biotechnologically important yeasts.</title>
        <authorList>
            <person name="Riley R."/>
            <person name="Haridas S."/>
            <person name="Wolfe K.H."/>
            <person name="Lopes M.R."/>
            <person name="Hittinger C.T."/>
            <person name="Goeker M."/>
            <person name="Salamov A.A."/>
            <person name="Wisecaver J.H."/>
            <person name="Long T.M."/>
            <person name="Calvey C.H."/>
            <person name="Aerts A.L."/>
            <person name="Barry K.W."/>
            <person name="Choi C."/>
            <person name="Clum A."/>
            <person name="Coughlan A.Y."/>
            <person name="Deshpande S."/>
            <person name="Douglass A.P."/>
            <person name="Hanson S.J."/>
            <person name="Klenk H.-P."/>
            <person name="LaButti K.M."/>
            <person name="Lapidus A."/>
            <person name="Lindquist E.A."/>
            <person name="Lipzen A.M."/>
            <person name="Meier-Kolthoff J.P."/>
            <person name="Ohm R.A."/>
            <person name="Otillar R.P."/>
            <person name="Pangilinan J.L."/>
            <person name="Peng Y."/>
            <person name="Rokas A."/>
            <person name="Rosa C.A."/>
            <person name="Scheuner C."/>
            <person name="Sibirny A.A."/>
            <person name="Slot J.C."/>
            <person name="Stielow J.B."/>
            <person name="Sun H."/>
            <person name="Kurtzman C.P."/>
            <person name="Blackwell M."/>
            <person name="Grigoriev I.V."/>
            <person name="Jeffries T.W."/>
        </authorList>
    </citation>
    <scope>NUCLEOTIDE SEQUENCE [LARGE SCALE GENOMIC DNA]</scope>
    <source>
        <strain evidence="16 17">NRRL Y-2026</strain>
    </source>
</reference>
<dbReference type="EMBL" id="KV454002">
    <property type="protein sequence ID" value="ODQ47113.1"/>
    <property type="molecule type" value="Genomic_DNA"/>
</dbReference>
<comment type="pathway">
    <text evidence="3 13">Amino-acid biosynthesis; L-arginine biosynthesis; N(2)-acetyl-L-ornithine from L-glutamate: step 1/4.</text>
</comment>
<dbReference type="OrthoDB" id="5585968at2759"/>
<dbReference type="InterPro" id="IPR006855">
    <property type="entry name" value="Vertebrate-like_GNAT_dom"/>
</dbReference>
<evidence type="ECO:0000256" key="13">
    <source>
        <dbReference type="PIRNR" id="PIRNR007892"/>
    </source>
</evidence>
<comment type="function">
    <text evidence="1 13">N-acetylglutamate synthase involved in arginine biosynthesis.</text>
</comment>
<evidence type="ECO:0000313" key="16">
    <source>
        <dbReference type="EMBL" id="ODQ47113.1"/>
    </source>
</evidence>
<feature type="coiled-coil region" evidence="14">
    <location>
        <begin position="348"/>
        <end position="379"/>
    </location>
</feature>
<keyword evidence="14" id="KW-0175">Coiled coil</keyword>
<dbReference type="PANTHER" id="PTHR23342:SF4">
    <property type="entry name" value="AMINO-ACID ACETYLTRANSFERASE, MITOCHONDRIAL"/>
    <property type="match status" value="1"/>
</dbReference>
<dbReference type="EC" id="2.3.1.1" evidence="5 13"/>
<evidence type="ECO:0000256" key="8">
    <source>
        <dbReference type="ARBA" id="ARBA00022679"/>
    </source>
</evidence>
<dbReference type="GO" id="GO:0005759">
    <property type="term" value="C:mitochondrial matrix"/>
    <property type="evidence" value="ECO:0007669"/>
    <property type="project" value="TreeGrafter"/>
</dbReference>
<dbReference type="PANTHER" id="PTHR23342">
    <property type="entry name" value="N-ACETYLGLUTAMATE SYNTHASE"/>
    <property type="match status" value="1"/>
</dbReference>
<keyword evidence="7 13" id="KW-0028">Amino-acid biosynthesis</keyword>
<sequence>MQLTRFSGRKIGVYRKSIFGGRRNHSASLLRAEDFDDESNLLKHSIASNEKHQLILTILNSTATKREARSYLSKYRLLGENDIYKNRQRIVNQDQSDSNSPLVTNKQYSKYIGKLLEKHVDPLYNYNNNIEQNPNVEAYNRRLLNSESPVLMTTPTSPKNRINDASNEIKLTQTIRACIFRIRKLHKWDTDTVKNLAVVLRKAMGLGASPVIIIDGDVIEGYKGEQVKKEIENYVDSKLESFVEGLGNFLPNRIIKGCFDLAENGDLQTIVPEMIGVPIFSGIIPIVSPFAVREGVLQVVKGFPTTRATVDCLESSEMKEILTIEKVIFVDEVGGFPSVERSEGSHVLINLLQEFDDIKNELQKELELSEEERETHLSNLMEMRQLLDLSPDITGILTTPEMATREEEKQVGKETNPIIYNILTDRPTISSSLPVSLRRTPQLNTTVVKKGISISVYQSSDPSKGLDLRAMEREGKVDLAQLKYLIDNSFGRDLNMDHYLNRINGKIAGLIIAGDYEGGAIITWENLGERSVAYLDKFAVIKKLQGIPGIADVVFKAMLKSFENELLWRSRKNNPVNKWYFERSKANYSIDGTQWRLFFTGKQELSVSLLAGYIKVCSSIEPSFDI</sequence>
<dbReference type="GO" id="GO:0006526">
    <property type="term" value="P:L-arginine biosynthetic process"/>
    <property type="evidence" value="ECO:0007669"/>
    <property type="project" value="UniProtKB-UniPathway"/>
</dbReference>
<evidence type="ECO:0000256" key="9">
    <source>
        <dbReference type="ARBA" id="ARBA00022946"/>
    </source>
</evidence>
<dbReference type="GO" id="GO:0004042">
    <property type="term" value="F:L-glutamate N-acetyltransferase activity"/>
    <property type="evidence" value="ECO:0007669"/>
    <property type="project" value="InterPro"/>
</dbReference>
<evidence type="ECO:0000256" key="10">
    <source>
        <dbReference type="ARBA" id="ARBA00023128"/>
    </source>
</evidence>
<organism evidence="16 17">
    <name type="scientific">Pichia membranifaciens NRRL Y-2026</name>
    <dbReference type="NCBI Taxonomy" id="763406"/>
    <lineage>
        <taxon>Eukaryota</taxon>
        <taxon>Fungi</taxon>
        <taxon>Dikarya</taxon>
        <taxon>Ascomycota</taxon>
        <taxon>Saccharomycotina</taxon>
        <taxon>Pichiomycetes</taxon>
        <taxon>Pichiales</taxon>
        <taxon>Pichiaceae</taxon>
        <taxon>Pichia</taxon>
    </lineage>
</organism>
<proteinExistence type="inferred from homology"/>
<evidence type="ECO:0000256" key="6">
    <source>
        <dbReference type="ARBA" id="ARBA00018802"/>
    </source>
</evidence>
<keyword evidence="11 13" id="KW-0012">Acyltransferase</keyword>
<dbReference type="GeneID" id="30176323"/>
<evidence type="ECO:0000259" key="15">
    <source>
        <dbReference type="PROSITE" id="PS51731"/>
    </source>
</evidence>
<comment type="catalytic activity">
    <reaction evidence="12 13">
        <text>L-glutamate + acetyl-CoA = N-acetyl-L-glutamate + CoA + H(+)</text>
        <dbReference type="Rhea" id="RHEA:24292"/>
        <dbReference type="ChEBI" id="CHEBI:15378"/>
        <dbReference type="ChEBI" id="CHEBI:29985"/>
        <dbReference type="ChEBI" id="CHEBI:44337"/>
        <dbReference type="ChEBI" id="CHEBI:57287"/>
        <dbReference type="ChEBI" id="CHEBI:57288"/>
        <dbReference type="EC" id="2.3.1.1"/>
    </reaction>
</comment>
<dbReference type="UniPathway" id="UPA00068">
    <property type="reaction ID" value="UER00106"/>
</dbReference>
<dbReference type="RefSeq" id="XP_019018226.1">
    <property type="nucleotide sequence ID" value="XM_019159636.1"/>
</dbReference>
<comment type="subcellular location">
    <subcellularLocation>
        <location evidence="2 13">Mitochondrion</location>
    </subcellularLocation>
</comment>
<accession>A0A1E3NNL6</accession>
<dbReference type="PIRSF" id="PIRSF007892">
    <property type="entry name" value="NAGS_fungal"/>
    <property type="match status" value="1"/>
</dbReference>
<evidence type="ECO:0000256" key="1">
    <source>
        <dbReference type="ARBA" id="ARBA00002294"/>
    </source>
</evidence>
<evidence type="ECO:0000256" key="4">
    <source>
        <dbReference type="ARBA" id="ARBA00008694"/>
    </source>
</evidence>
<dbReference type="Proteomes" id="UP000094455">
    <property type="component" value="Unassembled WGS sequence"/>
</dbReference>
<evidence type="ECO:0000256" key="5">
    <source>
        <dbReference type="ARBA" id="ARBA00012697"/>
    </source>
</evidence>
<evidence type="ECO:0000256" key="2">
    <source>
        <dbReference type="ARBA" id="ARBA00004173"/>
    </source>
</evidence>
<dbReference type="Gene3D" id="3.40.630.30">
    <property type="match status" value="1"/>
</dbReference>
<evidence type="ECO:0000256" key="12">
    <source>
        <dbReference type="ARBA" id="ARBA00048372"/>
    </source>
</evidence>
<dbReference type="InterPro" id="IPR011190">
    <property type="entry name" value="GlcNAc_Synth_fun"/>
</dbReference>
<evidence type="ECO:0000256" key="3">
    <source>
        <dbReference type="ARBA" id="ARBA00004925"/>
    </source>
</evidence>
<dbReference type="STRING" id="763406.A0A1E3NNL6"/>
<dbReference type="Pfam" id="PF04768">
    <property type="entry name" value="NAT"/>
    <property type="match status" value="1"/>
</dbReference>
<name>A0A1E3NNL6_9ASCO</name>
<keyword evidence="9" id="KW-0809">Transit peptide</keyword>
<comment type="similarity">
    <text evidence="4 13">Belongs to the acetyltransferase family.</text>
</comment>
<evidence type="ECO:0000256" key="11">
    <source>
        <dbReference type="ARBA" id="ARBA00023315"/>
    </source>
</evidence>